<dbReference type="Pfam" id="PF00612">
    <property type="entry name" value="IQ"/>
    <property type="match status" value="4"/>
</dbReference>
<evidence type="ECO:0000256" key="2">
    <source>
        <dbReference type="ARBA" id="ARBA00022741"/>
    </source>
</evidence>
<dbReference type="GO" id="GO:0016459">
    <property type="term" value="C:myosin complex"/>
    <property type="evidence" value="ECO:0007669"/>
    <property type="project" value="UniProtKB-KW"/>
</dbReference>
<dbReference type="Gene3D" id="3.30.70.1590">
    <property type="match status" value="1"/>
</dbReference>
<dbReference type="CDD" id="cd15470">
    <property type="entry name" value="Myo5_CBD"/>
    <property type="match status" value="1"/>
</dbReference>
<dbReference type="KEGG" id="loa:LOAG_17456"/>
<dbReference type="Pfam" id="PF01843">
    <property type="entry name" value="DIL"/>
    <property type="match status" value="1"/>
</dbReference>
<keyword evidence="5 8" id="KW-0518">Myosin</keyword>
<keyword evidence="3 8" id="KW-0067">ATP-binding</keyword>
<protein>
    <submittedName>
        <fullName evidence="13">Uncharacterized protein</fullName>
    </submittedName>
</protein>
<dbReference type="SMART" id="SM00015">
    <property type="entry name" value="IQ"/>
    <property type="match status" value="6"/>
</dbReference>
<feature type="domain" description="Dilute" evidence="11">
    <location>
        <begin position="1461"/>
        <end position="1743"/>
    </location>
</feature>
<dbReference type="Gene3D" id="1.20.58.530">
    <property type="match status" value="1"/>
</dbReference>
<evidence type="ECO:0000256" key="4">
    <source>
        <dbReference type="ARBA" id="ARBA00023054"/>
    </source>
</evidence>
<dbReference type="GO" id="GO:0000146">
    <property type="term" value="F:microfilament motor activity"/>
    <property type="evidence" value="ECO:0007669"/>
    <property type="project" value="TreeGrafter"/>
</dbReference>
<dbReference type="GO" id="GO:0007015">
    <property type="term" value="P:actin filament organization"/>
    <property type="evidence" value="ECO:0007669"/>
    <property type="project" value="TreeGrafter"/>
</dbReference>
<dbReference type="CTD" id="9947968"/>
<dbReference type="PROSITE" id="PS51126">
    <property type="entry name" value="DILUTE"/>
    <property type="match status" value="1"/>
</dbReference>
<keyword evidence="2 8" id="KW-0547">Nucleotide-binding</keyword>
<reference evidence="13" key="1">
    <citation type="submission" date="2012-04" db="EMBL/GenBank/DDBJ databases">
        <title>The Genome Sequence of Loa loa.</title>
        <authorList>
            <consortium name="The Broad Institute Genome Sequencing Platform"/>
            <consortium name="Broad Institute Genome Sequencing Center for Infectious Disease"/>
            <person name="Nutman T.B."/>
            <person name="Fink D.L."/>
            <person name="Russ C."/>
            <person name="Young S."/>
            <person name="Zeng Q."/>
            <person name="Gargeya S."/>
            <person name="Alvarado L."/>
            <person name="Berlin A."/>
            <person name="Chapman S.B."/>
            <person name="Chen Z."/>
            <person name="Freedman E."/>
            <person name="Gellesch M."/>
            <person name="Goldberg J."/>
            <person name="Griggs A."/>
            <person name="Gujja S."/>
            <person name="Heilman E.R."/>
            <person name="Heiman D."/>
            <person name="Howarth C."/>
            <person name="Mehta T."/>
            <person name="Neiman D."/>
            <person name="Pearson M."/>
            <person name="Roberts A."/>
            <person name="Saif S."/>
            <person name="Shea T."/>
            <person name="Shenoy N."/>
            <person name="Sisk P."/>
            <person name="Stolte C."/>
            <person name="Sykes S."/>
            <person name="White J."/>
            <person name="Yandava C."/>
            <person name="Haas B."/>
            <person name="Henn M.R."/>
            <person name="Nusbaum C."/>
            <person name="Birren B."/>
        </authorList>
    </citation>
    <scope>NUCLEOTIDE SEQUENCE [LARGE SCALE GENOMIC DNA]</scope>
</reference>
<dbReference type="InterPro" id="IPR001609">
    <property type="entry name" value="Myosin_head_motor_dom-like"/>
</dbReference>
<evidence type="ECO:0000256" key="1">
    <source>
        <dbReference type="ARBA" id="ARBA00008314"/>
    </source>
</evidence>
<feature type="region of interest" description="Actin-binding" evidence="8">
    <location>
        <begin position="658"/>
        <end position="680"/>
    </location>
</feature>
<dbReference type="Gene3D" id="1.20.5.190">
    <property type="match status" value="3"/>
</dbReference>
<feature type="region of interest" description="Disordered" evidence="10">
    <location>
        <begin position="1256"/>
        <end position="1283"/>
    </location>
</feature>
<dbReference type="InParanoid" id="A0A1S0UII0"/>
<sequence length="1798" mass="208005">MINDFGTLGQGKPFAIENYKKGTHIWLRDPEKVWIGGELLHDFKSTSRNKIRLQDGQVTELVLRESEELPFLRNPDVLLGCDDLTTLSYLHEPAVLNHLSFRFVRREAIYTYCGIVLVAINPYANCSQLYGDDVIQVYRGVGKQVRELDPHIYAVAEEAFFDLSKFGKDQSVIVSGESGAGKTVSAKFVMRYLASVACSSSNKSYNNKPTASIEDRVLASNPIMEAIGNAKTIRNDNSSRFGKYIQIDFNDRLGIAGAEMRTYLLEKSRVVFQAENERNYHIFYQICASRSHAFLEGFELDDWRSYFYTTQGNSGEIEAVDDRNDFLQTLTALDLLRIPIDVQKSLLRFFVGLLLFGNIRFIDGPDEYAKIDRNSSNVIDQLCEKIYEVKEDNIRLWLTAREIVAGGESVRKPLTTIEAVERRDALAKILYAAAFAWIVKKVNEALGEEIIRCRSRNSERFIGVLDIYGFETLEVNSFEQFCINYANEKLQQQFCQHVFKLEQSEYEREEIDWIRIDFYDNQPCIDLIEGRPGIIDYLDEQCKMGQGTDRDWLEKLRTCQSLKKTQHFQLPKIKNPTFIIRHFADDVTYNVDGFLAKNKDTVSEQLMIVMKKSKFHLMREILDIDSDKKPLGDGNNFLISNTKNSIKKSVAFQFRDSLRELMAVLSTTRPHYVRCIKPNDEKLPFTFKPKRAIQQLRACGILETVRISATGYPSRWMYEDFARRYRILYPEKRLWFEEPKIFAEKACNKYLENKMYALGKTKVFFRTGQVALLERILHEKLTNSAIMIQKIWKGYISRKKYQHIKESLLKIQLYSRAFLVYRRMKYLQMHRAAICIQTAFRCYAAQRRYRSLKGVVIMIQTHYRASLIRQRMEKLRYEQKTIIIQKYWRGWLVRRHQIERNKKIVMIQCQVRQWLARRRLRELKIEARSVGHLQKLNRGLENKIISLQQKLDFMTAENGRLWTISAEADKMRAEMANLETQRCVLLATKAHAEELEAKVKLLEASRKEEAAKNTKLEEELQNTKDGLKMECEETIAKLNALNTELSSLRIRYNTLMKQKKLVDAELIKEKNHRLVSEQEISQMREQLLANANLLASPAVSRVGSIRLIQKSLNQSILVGGTNGKIVTVGLDGNDLDEVVLILKQQHAINVLRSKIEQISRENDRLKSIMDANMLIENLDKRTTMRAFEAQRMQELELSYTKLKDEMERLLEEKMRNGSEAMNFRSFVEKILEENDRRREEAIELRAILMARFEQRAQASNSSRPDSDQWSGMQSDDGSCSDLDEELSLGRQCRQLKSHMQMLSQIITKRDAEIERLENRLNEFTASKRSTDDSHPIKETLSDIQQQLNQLASENLSLQDKINQQSDELSEAKAQLRGCSGRITFSLDNTSDADIIRLEALKKESVDHSSLLEVFNVPEFTRILVCDLKPRLARLLTPCLPAYLLLAAFRYYDHIKDEAGLTGLFSAIHIVLKDTLAHSNDMDVLSLWLVNSWRLLNLLRQYSGENNNEWSMTNSEKQNNQRMQSFDLSPLRNQLRARVEESYQNLLKRAIEPVLSPKIVPAILQHESSQKMVNGSNVENNQRRQSMREQSSQRALDDLIELLNFIQNKLKVYGADSVLLGQVFGQMTYWICALALNHLMFRKELCNFEKAIQIKHNVTEVQSWLSSNGLSIHRETLEPLVQASHLLQSKKDESNLDTLCGEMTSKLKPKQVMAILQHYSPTDGFEERQLSPDFLMKVSERLNARTRANGGTDADINTLIMMGTYLTPFNSEPFVYSDFNLESLSLPTCLHLQAVCKLL</sequence>
<feature type="coiled-coil region" evidence="9">
    <location>
        <begin position="1299"/>
        <end position="1374"/>
    </location>
</feature>
<dbReference type="PROSITE" id="PS50096">
    <property type="entry name" value="IQ"/>
    <property type="match status" value="5"/>
</dbReference>
<feature type="compositionally biased region" description="Polar residues" evidence="10">
    <location>
        <begin position="1256"/>
        <end position="1277"/>
    </location>
</feature>
<feature type="domain" description="Myosin motor" evidence="12">
    <location>
        <begin position="79"/>
        <end position="778"/>
    </location>
</feature>
<accession>A0A1S0UII0</accession>
<dbReference type="GO" id="GO:0005737">
    <property type="term" value="C:cytoplasm"/>
    <property type="evidence" value="ECO:0007669"/>
    <property type="project" value="TreeGrafter"/>
</dbReference>
<dbReference type="PANTHER" id="PTHR13140:SF706">
    <property type="entry name" value="DILUTE CLASS UNCONVENTIONAL MYOSIN, ISOFORM C"/>
    <property type="match status" value="1"/>
</dbReference>
<dbReference type="CDD" id="cd01380">
    <property type="entry name" value="MYSc_Myo5"/>
    <property type="match status" value="1"/>
</dbReference>
<evidence type="ECO:0000256" key="3">
    <source>
        <dbReference type="ARBA" id="ARBA00022840"/>
    </source>
</evidence>
<dbReference type="Gene3D" id="1.20.120.720">
    <property type="entry name" value="Myosin VI head, motor domain, U50 subdomain"/>
    <property type="match status" value="1"/>
</dbReference>
<dbReference type="GO" id="GO:0016020">
    <property type="term" value="C:membrane"/>
    <property type="evidence" value="ECO:0007669"/>
    <property type="project" value="TreeGrafter"/>
</dbReference>
<dbReference type="RefSeq" id="XP_020306252.1">
    <property type="nucleotide sequence ID" value="XM_020450117.1"/>
</dbReference>
<dbReference type="Gene3D" id="1.10.10.820">
    <property type="match status" value="1"/>
</dbReference>
<organism evidence="13">
    <name type="scientific">Loa loa</name>
    <name type="common">Eye worm</name>
    <name type="synonym">Filaria loa</name>
    <dbReference type="NCBI Taxonomy" id="7209"/>
    <lineage>
        <taxon>Eukaryota</taxon>
        <taxon>Metazoa</taxon>
        <taxon>Ecdysozoa</taxon>
        <taxon>Nematoda</taxon>
        <taxon>Chromadorea</taxon>
        <taxon>Rhabditida</taxon>
        <taxon>Spirurina</taxon>
        <taxon>Spiruromorpha</taxon>
        <taxon>Filarioidea</taxon>
        <taxon>Onchocercidae</taxon>
        <taxon>Loa</taxon>
    </lineage>
</organism>
<dbReference type="SMART" id="SM01132">
    <property type="entry name" value="DIL"/>
    <property type="match status" value="1"/>
</dbReference>
<evidence type="ECO:0000256" key="5">
    <source>
        <dbReference type="ARBA" id="ARBA00023123"/>
    </source>
</evidence>
<dbReference type="PANTHER" id="PTHR13140">
    <property type="entry name" value="MYOSIN"/>
    <property type="match status" value="1"/>
</dbReference>
<evidence type="ECO:0000256" key="6">
    <source>
        <dbReference type="ARBA" id="ARBA00023175"/>
    </source>
</evidence>
<dbReference type="FunFam" id="1.10.10.820:FF:000001">
    <property type="entry name" value="Myosin heavy chain"/>
    <property type="match status" value="1"/>
</dbReference>
<evidence type="ECO:0000256" key="7">
    <source>
        <dbReference type="ARBA" id="ARBA00023203"/>
    </source>
</evidence>
<name>A0A1S0UII0_LOALO</name>
<keyword evidence="6 8" id="KW-0505">Motor protein</keyword>
<dbReference type="EMBL" id="JH712143">
    <property type="protein sequence ID" value="EJD75385.1"/>
    <property type="molecule type" value="Genomic_DNA"/>
</dbReference>
<dbReference type="PRINTS" id="PR00193">
    <property type="entry name" value="MYOSINHEAVY"/>
</dbReference>
<dbReference type="OrthoDB" id="6108017at2759"/>
<dbReference type="InterPro" id="IPR000048">
    <property type="entry name" value="IQ_motif_EF-hand-BS"/>
</dbReference>
<evidence type="ECO:0000313" key="13">
    <source>
        <dbReference type="EMBL" id="EJD75385.1"/>
    </source>
</evidence>
<feature type="binding site" evidence="8">
    <location>
        <begin position="176"/>
        <end position="183"/>
    </location>
    <ligand>
        <name>ATP</name>
        <dbReference type="ChEBI" id="CHEBI:30616"/>
    </ligand>
</feature>
<dbReference type="GO" id="GO:0005524">
    <property type="term" value="F:ATP binding"/>
    <property type="evidence" value="ECO:0007669"/>
    <property type="project" value="UniProtKB-UniRule"/>
</dbReference>
<feature type="coiled-coil region" evidence="9">
    <location>
        <begin position="1148"/>
        <end position="1212"/>
    </location>
</feature>
<keyword evidence="7 8" id="KW-0009">Actin-binding</keyword>
<dbReference type="InterPro" id="IPR027417">
    <property type="entry name" value="P-loop_NTPase"/>
</dbReference>
<dbReference type="SMART" id="SM00242">
    <property type="entry name" value="MYSc"/>
    <property type="match status" value="1"/>
</dbReference>
<dbReference type="Gene3D" id="3.40.850.10">
    <property type="entry name" value="Kinesin motor domain"/>
    <property type="match status" value="1"/>
</dbReference>
<proteinExistence type="inferred from homology"/>
<evidence type="ECO:0000259" key="11">
    <source>
        <dbReference type="PROSITE" id="PS51126"/>
    </source>
</evidence>
<dbReference type="GeneID" id="9947968"/>
<dbReference type="SUPFAM" id="SSF50084">
    <property type="entry name" value="Myosin S1 fragment, N-terminal domain"/>
    <property type="match status" value="1"/>
</dbReference>
<evidence type="ECO:0000259" key="12">
    <source>
        <dbReference type="PROSITE" id="PS51456"/>
    </source>
</evidence>
<dbReference type="FunCoup" id="A0A1S0UII0">
    <property type="interactions" value="1626"/>
</dbReference>
<feature type="coiled-coil region" evidence="9">
    <location>
        <begin position="930"/>
        <end position="1058"/>
    </location>
</feature>
<dbReference type="SUPFAM" id="SSF52540">
    <property type="entry name" value="P-loop containing nucleoside triphosphate hydrolases"/>
    <property type="match status" value="2"/>
</dbReference>
<evidence type="ECO:0000256" key="9">
    <source>
        <dbReference type="SAM" id="Coils"/>
    </source>
</evidence>
<evidence type="ECO:0000256" key="10">
    <source>
        <dbReference type="SAM" id="MobiDB-lite"/>
    </source>
</evidence>
<dbReference type="PROSITE" id="PS51456">
    <property type="entry name" value="MYOSIN_MOTOR"/>
    <property type="match status" value="1"/>
</dbReference>
<dbReference type="InterPro" id="IPR002710">
    <property type="entry name" value="Dilute_dom"/>
</dbReference>
<evidence type="ECO:0000256" key="8">
    <source>
        <dbReference type="PROSITE-ProRule" id="PRU00782"/>
    </source>
</evidence>
<dbReference type="InterPro" id="IPR036103">
    <property type="entry name" value="MYSc_Myo5"/>
</dbReference>
<comment type="similarity">
    <text evidence="1 8">Belongs to the TRAFAC class myosin-kinesin ATPase superfamily. Myosin family.</text>
</comment>
<dbReference type="Pfam" id="PF00063">
    <property type="entry name" value="Myosin_head"/>
    <property type="match status" value="1"/>
</dbReference>
<keyword evidence="4 9" id="KW-0175">Coiled coil</keyword>
<dbReference type="InterPro" id="IPR036961">
    <property type="entry name" value="Kinesin_motor_dom_sf"/>
</dbReference>
<dbReference type="OMA" id="CESYSYL"/>
<dbReference type="GO" id="GO:0051015">
    <property type="term" value="F:actin filament binding"/>
    <property type="evidence" value="ECO:0007669"/>
    <property type="project" value="TreeGrafter"/>
</dbReference>
<gene>
    <name evidence="13" type="ORF">LOAG_17456</name>
</gene>